<feature type="compositionally biased region" description="Polar residues" evidence="3">
    <location>
        <begin position="575"/>
        <end position="594"/>
    </location>
</feature>
<dbReference type="GO" id="GO:0003964">
    <property type="term" value="F:RNA-directed DNA polymerase activity"/>
    <property type="evidence" value="ECO:0007669"/>
    <property type="project" value="UniProtKB-KW"/>
</dbReference>
<keyword evidence="7" id="KW-0548">Nucleotidyltransferase</keyword>
<name>A0ABQ5HC31_9ASTR</name>
<evidence type="ECO:0000259" key="5">
    <source>
        <dbReference type="Pfam" id="PF13976"/>
    </source>
</evidence>
<evidence type="ECO:0000256" key="3">
    <source>
        <dbReference type="SAM" id="MobiDB-lite"/>
    </source>
</evidence>
<evidence type="ECO:0000256" key="2">
    <source>
        <dbReference type="ARBA" id="ARBA00022801"/>
    </source>
</evidence>
<evidence type="ECO:0000256" key="1">
    <source>
        <dbReference type="ARBA" id="ARBA00022723"/>
    </source>
</evidence>
<feature type="domain" description="Reverse transcriptase Ty1/copia-type" evidence="4">
    <location>
        <begin position="230"/>
        <end position="285"/>
    </location>
</feature>
<organism evidence="7 8">
    <name type="scientific">Tanacetum coccineum</name>
    <dbReference type="NCBI Taxonomy" id="301880"/>
    <lineage>
        <taxon>Eukaryota</taxon>
        <taxon>Viridiplantae</taxon>
        <taxon>Streptophyta</taxon>
        <taxon>Embryophyta</taxon>
        <taxon>Tracheophyta</taxon>
        <taxon>Spermatophyta</taxon>
        <taxon>Magnoliopsida</taxon>
        <taxon>eudicotyledons</taxon>
        <taxon>Gunneridae</taxon>
        <taxon>Pentapetalae</taxon>
        <taxon>asterids</taxon>
        <taxon>campanulids</taxon>
        <taxon>Asterales</taxon>
        <taxon>Asteraceae</taxon>
        <taxon>Asteroideae</taxon>
        <taxon>Anthemideae</taxon>
        <taxon>Anthemidinae</taxon>
        <taxon>Tanacetum</taxon>
    </lineage>
</organism>
<reference evidence="7" key="2">
    <citation type="submission" date="2022-01" db="EMBL/GenBank/DDBJ databases">
        <authorList>
            <person name="Yamashiro T."/>
            <person name="Shiraishi A."/>
            <person name="Satake H."/>
            <person name="Nakayama K."/>
        </authorList>
    </citation>
    <scope>NUCLEOTIDE SEQUENCE</scope>
</reference>
<sequence>MVEVPSDGINVTIDSRGNTTLWQHRLGHMSEKGMKILASKGRIPDLQKAIVGFCKPCVLGKQKKVSFVKSRNTRKLQRLELVHTDVYGPTSVASICRSRYYVTFIDNNNRMVKDVARDKLDAKSVKCTFIGYGSDEVGYHFWDLKGHKVIRSKDVTFNEDSLYGAKAATNSMGASRIVEDHMKNTLKTEHSPRSEALRLHMYEDLLEIGNKTLQSKWVFRVKEKQDGNKRLVFSIIAVEDLHLEQLDVKTAFLHGDLDEDIYMTQPEGFQSARKEENLVYKLKKSSEMVEIKKLKRLLSQEFEMKDFGSANHILGMSIIRDKTKGTLRLYQEKYIGKVMVYPPLRLEGLPFELEWDPLPNCTMGSLNSYPRLGNPVITPRTLRSFRSLIVPIFAQSMAPFVGTATISPISTKYQILTPVTTTVFSATTPKNTPFAYRASTSANPNPMISPAFVEANYEVLESLLRERRRPIRNKDLRTELEYFNEDYDEEREMEPRPRPTKETTPPIRLRYPEVRRQRERVVGFEDAPNREGSKAGRNAEGSRPSEIETKKNGNKGMNLPPLLAAHLGRNESDQPLKSSLTSVYGGHQPTTNKGRNLPPNGFVTPFVCSIEDYPLPNGLKMPSHIGSYDGKRDLDNFLHLFEGAIRMQKWLILIACHMFTYTLKDFARIWWNSQRAGTILNYEDLKAKFRSHLDQQKKFSKTHLAVHHIKQREGESTRAFATKYTDDTL</sequence>
<evidence type="ECO:0000259" key="6">
    <source>
        <dbReference type="Pfam" id="PF25597"/>
    </source>
</evidence>
<evidence type="ECO:0000259" key="4">
    <source>
        <dbReference type="Pfam" id="PF07727"/>
    </source>
</evidence>
<dbReference type="InterPro" id="IPR025724">
    <property type="entry name" value="GAG-pre-integrase_dom"/>
</dbReference>
<evidence type="ECO:0000313" key="7">
    <source>
        <dbReference type="EMBL" id="GJT85144.1"/>
    </source>
</evidence>
<feature type="region of interest" description="Disordered" evidence="3">
    <location>
        <begin position="487"/>
        <end position="598"/>
    </location>
</feature>
<dbReference type="InterPro" id="IPR039537">
    <property type="entry name" value="Retrotran_Ty1/copia-like"/>
</dbReference>
<evidence type="ECO:0000313" key="8">
    <source>
        <dbReference type="Proteomes" id="UP001151760"/>
    </source>
</evidence>
<proteinExistence type="predicted"/>
<dbReference type="PANTHER" id="PTHR42648:SF28">
    <property type="entry name" value="TRANSPOSON-ENCODED PROTEIN WITH RIBONUCLEASE H-LIKE AND RETROVIRUS ZINC FINGER-LIKE DOMAINS"/>
    <property type="match status" value="1"/>
</dbReference>
<keyword evidence="2" id="KW-0378">Hydrolase</keyword>
<feature type="domain" description="Retroviral polymerase SH3-like" evidence="6">
    <location>
        <begin position="112"/>
        <end position="164"/>
    </location>
</feature>
<keyword evidence="7" id="KW-0695">RNA-directed DNA polymerase</keyword>
<dbReference type="Proteomes" id="UP001151760">
    <property type="component" value="Unassembled WGS sequence"/>
</dbReference>
<feature type="compositionally biased region" description="Basic and acidic residues" evidence="3">
    <location>
        <begin position="510"/>
        <end position="534"/>
    </location>
</feature>
<feature type="domain" description="GAG-pre-integrase" evidence="5">
    <location>
        <begin position="17"/>
        <end position="62"/>
    </location>
</feature>
<accession>A0ABQ5HC31</accession>
<keyword evidence="7" id="KW-0808">Transferase</keyword>
<dbReference type="PANTHER" id="PTHR42648">
    <property type="entry name" value="TRANSPOSASE, PUTATIVE-RELATED"/>
    <property type="match status" value="1"/>
</dbReference>
<keyword evidence="8" id="KW-1185">Reference proteome</keyword>
<dbReference type="InterPro" id="IPR057670">
    <property type="entry name" value="SH3_retrovirus"/>
</dbReference>
<gene>
    <name evidence="7" type="ORF">Tco_1066861</name>
</gene>
<dbReference type="Pfam" id="PF13976">
    <property type="entry name" value="gag_pre-integrs"/>
    <property type="match status" value="1"/>
</dbReference>
<dbReference type="Pfam" id="PF25597">
    <property type="entry name" value="SH3_retrovirus"/>
    <property type="match status" value="1"/>
</dbReference>
<dbReference type="InterPro" id="IPR013103">
    <property type="entry name" value="RVT_2"/>
</dbReference>
<dbReference type="EMBL" id="BQNB010019422">
    <property type="protein sequence ID" value="GJT85144.1"/>
    <property type="molecule type" value="Genomic_DNA"/>
</dbReference>
<keyword evidence="1" id="KW-0479">Metal-binding</keyword>
<protein>
    <submittedName>
        <fullName evidence="7">Reverse transcriptase domain-containing protein</fullName>
    </submittedName>
</protein>
<reference evidence="7" key="1">
    <citation type="journal article" date="2022" name="Int. J. Mol. Sci.">
        <title>Draft Genome of Tanacetum Coccineum: Genomic Comparison of Closely Related Tanacetum-Family Plants.</title>
        <authorList>
            <person name="Yamashiro T."/>
            <person name="Shiraishi A."/>
            <person name="Nakayama K."/>
            <person name="Satake H."/>
        </authorList>
    </citation>
    <scope>NUCLEOTIDE SEQUENCE</scope>
</reference>
<comment type="caution">
    <text evidence="7">The sequence shown here is derived from an EMBL/GenBank/DDBJ whole genome shotgun (WGS) entry which is preliminary data.</text>
</comment>
<dbReference type="Pfam" id="PF07727">
    <property type="entry name" value="RVT_2"/>
    <property type="match status" value="1"/>
</dbReference>